<gene>
    <name evidence="7" type="ORF">POM99_08955</name>
</gene>
<dbReference type="Pfam" id="PF00905">
    <property type="entry name" value="Transpeptidase"/>
    <property type="match status" value="1"/>
</dbReference>
<proteinExistence type="predicted"/>
<reference evidence="7 8" key="1">
    <citation type="submission" date="2023-03" db="EMBL/GenBank/DDBJ databases">
        <title>Novosphingobium cyanobacteriorum sp. nov., isolated from a eutrophic reservoir during the Microcystis bloom period.</title>
        <authorList>
            <person name="Kang M."/>
            <person name="Le V."/>
            <person name="Ko S.-R."/>
            <person name="Lee S.-A."/>
            <person name="Ahn C.-Y."/>
        </authorList>
    </citation>
    <scope>NUCLEOTIDE SEQUENCE [LARGE SCALE GENOMIC DNA]</scope>
    <source>
        <strain evidence="7 8">HBC54</strain>
    </source>
</reference>
<accession>A0ABT6CHC6</accession>
<protein>
    <submittedName>
        <fullName evidence="7">Penicillin-binding protein 2</fullName>
    </submittedName>
</protein>
<organism evidence="7 8">
    <name type="scientific">Novosphingobium cyanobacteriorum</name>
    <dbReference type="NCBI Taxonomy" id="3024215"/>
    <lineage>
        <taxon>Bacteria</taxon>
        <taxon>Pseudomonadati</taxon>
        <taxon>Pseudomonadota</taxon>
        <taxon>Alphaproteobacteria</taxon>
        <taxon>Sphingomonadales</taxon>
        <taxon>Sphingomonadaceae</taxon>
        <taxon>Novosphingobium</taxon>
    </lineage>
</organism>
<sequence>MNALTASAAIATGRVQLANVRQRSLVTAKVRVLWVLLLFVFATLTALVRIGQLGLFEQTPERASLAEALLPPRGEITDRNGVPLARAFPSYSLWFNPKALGEGGLPLVKTPEEVAKALVAIWPDADYNDILSRLKAGKPSYLRRRVLPEEANKVFALGEPALEFPRENQRYYPQGSLAAHVLGFVDKDGNGHVGMEQVLEKRLLDPAQRGTPVQLAIDARVQGALEDELGRGMMESNAKGAAGIILDADSGEVVALASLPSFNPNRSDLAYNDLVFNRVSNQVYELGSVMKPITIAAAIDAGVVTNMATRYPAGPLSIAGFTIHDSHNFGASLNVPEALIHSSNVVTAQVADRLGGPALKRTMIALGMNERPTIELPARGFPLFPHGTDKAGDWARITTMTVSYGHGMAVTPLHLASAYAALVNGGIWRPATLFKVDPANIPAGRRVFSASSSARMRQLLRLIVQDGTGRKADAPGFRVGGKTGSAEKPGTGGYRRTSLIATFAAAFPMDKPRFVVVAMLDEPQGTQATSGQRTAAWNAAPVVGRVVPRVGPLLGVVPDASRDVDITDLSPLVGNGEGE</sequence>
<dbReference type="InterPro" id="IPR012338">
    <property type="entry name" value="Beta-lactam/transpept-like"/>
</dbReference>
<dbReference type="EMBL" id="JAROCY010000007">
    <property type="protein sequence ID" value="MDF8333326.1"/>
    <property type="molecule type" value="Genomic_DNA"/>
</dbReference>
<evidence type="ECO:0000256" key="2">
    <source>
        <dbReference type="ARBA" id="ARBA00022645"/>
    </source>
</evidence>
<evidence type="ECO:0000256" key="3">
    <source>
        <dbReference type="ARBA" id="ARBA00023136"/>
    </source>
</evidence>
<comment type="caution">
    <text evidence="7">The sequence shown here is derived from an EMBL/GenBank/DDBJ whole genome shotgun (WGS) entry which is preliminary data.</text>
</comment>
<dbReference type="SUPFAM" id="SSF56519">
    <property type="entry name" value="Penicillin binding protein dimerisation domain"/>
    <property type="match status" value="1"/>
</dbReference>
<dbReference type="InterPro" id="IPR050515">
    <property type="entry name" value="Beta-lactam/transpept"/>
</dbReference>
<keyword evidence="3 4" id="KW-0472">Membrane</keyword>
<keyword evidence="8" id="KW-1185">Reference proteome</keyword>
<dbReference type="PANTHER" id="PTHR30627">
    <property type="entry name" value="PEPTIDOGLYCAN D,D-TRANSPEPTIDASE"/>
    <property type="match status" value="1"/>
</dbReference>
<dbReference type="PANTHER" id="PTHR30627:SF1">
    <property type="entry name" value="PEPTIDOGLYCAN D,D-TRANSPEPTIDASE FTSI"/>
    <property type="match status" value="1"/>
</dbReference>
<evidence type="ECO:0000259" key="6">
    <source>
        <dbReference type="Pfam" id="PF03717"/>
    </source>
</evidence>
<dbReference type="Proteomes" id="UP001222770">
    <property type="component" value="Unassembled WGS sequence"/>
</dbReference>
<keyword evidence="2" id="KW-0378">Hydrolase</keyword>
<dbReference type="RefSeq" id="WP_277276907.1">
    <property type="nucleotide sequence ID" value="NZ_JAROCY010000007.1"/>
</dbReference>
<comment type="subcellular location">
    <subcellularLocation>
        <location evidence="1">Membrane</location>
    </subcellularLocation>
</comment>
<keyword evidence="4" id="KW-1133">Transmembrane helix</keyword>
<dbReference type="Pfam" id="PF03717">
    <property type="entry name" value="PBP_dimer"/>
    <property type="match status" value="1"/>
</dbReference>
<dbReference type="Gene3D" id="3.30.450.330">
    <property type="match status" value="1"/>
</dbReference>
<evidence type="ECO:0000256" key="1">
    <source>
        <dbReference type="ARBA" id="ARBA00004370"/>
    </source>
</evidence>
<feature type="transmembrane region" description="Helical" evidence="4">
    <location>
        <begin position="33"/>
        <end position="56"/>
    </location>
</feature>
<dbReference type="SUPFAM" id="SSF56601">
    <property type="entry name" value="beta-lactamase/transpeptidase-like"/>
    <property type="match status" value="1"/>
</dbReference>
<keyword evidence="2" id="KW-0121">Carboxypeptidase</keyword>
<evidence type="ECO:0000256" key="4">
    <source>
        <dbReference type="SAM" id="Phobius"/>
    </source>
</evidence>
<keyword evidence="4" id="KW-0812">Transmembrane</keyword>
<feature type="domain" description="Penicillin-binding protein dimerisation" evidence="6">
    <location>
        <begin position="71"/>
        <end position="188"/>
    </location>
</feature>
<evidence type="ECO:0000259" key="5">
    <source>
        <dbReference type="Pfam" id="PF00905"/>
    </source>
</evidence>
<feature type="domain" description="Penicillin-binding protein transpeptidase" evidence="5">
    <location>
        <begin position="244"/>
        <end position="534"/>
    </location>
</feature>
<evidence type="ECO:0000313" key="7">
    <source>
        <dbReference type="EMBL" id="MDF8333326.1"/>
    </source>
</evidence>
<evidence type="ECO:0000313" key="8">
    <source>
        <dbReference type="Proteomes" id="UP001222770"/>
    </source>
</evidence>
<dbReference type="InterPro" id="IPR001460">
    <property type="entry name" value="PCN-bd_Tpept"/>
</dbReference>
<dbReference type="InterPro" id="IPR005311">
    <property type="entry name" value="PBP_dimer"/>
</dbReference>
<dbReference type="InterPro" id="IPR036138">
    <property type="entry name" value="PBP_dimer_sf"/>
</dbReference>
<dbReference type="Gene3D" id="3.40.710.10">
    <property type="entry name" value="DD-peptidase/beta-lactamase superfamily"/>
    <property type="match status" value="1"/>
</dbReference>
<keyword evidence="2" id="KW-0645">Protease</keyword>
<name>A0ABT6CHC6_9SPHN</name>
<dbReference type="Gene3D" id="3.90.1310.10">
    <property type="entry name" value="Penicillin-binding protein 2a (Domain 2)"/>
    <property type="match status" value="1"/>
</dbReference>